<dbReference type="InterPro" id="IPR011814">
    <property type="entry name" value="BioC"/>
</dbReference>
<dbReference type="GO" id="GO:0008757">
    <property type="term" value="F:S-adenosylmethionine-dependent methyltransferase activity"/>
    <property type="evidence" value="ECO:0007669"/>
    <property type="project" value="InterPro"/>
</dbReference>
<dbReference type="CDD" id="cd02440">
    <property type="entry name" value="AdoMet_MTases"/>
    <property type="match status" value="1"/>
</dbReference>
<comment type="caution">
    <text evidence="9">The sequence shown here is derived from an EMBL/GenBank/DDBJ whole genome shotgun (WGS) entry which is preliminary data.</text>
</comment>
<accession>A0A1J5TBF5</accession>
<dbReference type="EMBL" id="MLJW01000003">
    <property type="protein sequence ID" value="OIR18218.1"/>
    <property type="molecule type" value="Genomic_DNA"/>
</dbReference>
<evidence type="ECO:0000313" key="9">
    <source>
        <dbReference type="EMBL" id="OIR18218.1"/>
    </source>
</evidence>
<sequence length="289" mass="32493">MNEFEIDKRQVRRAFNRAAQQYDAAAILQREVCTRMLERLDYVKLQPARLLDVGSGTGWGTRQLGERYPQAEITALDIAIGMLQLARGTSGWWSKLFSSRRQNYLCADVEALPVASGSIGMVWSNLALQWCNDLPATFVELNRVLKVDGLLMFSSFGVDTLRELRTAFHDVDGYNHLSRFADMHDIGDMLVAAGFTDPVMEMERITLTYNDVRAVMQDLKSIGAHNATAGRAPGMMGKAAWQRVTENYEKLRRDGKLPATFEIIYGHAWKPAPKATADGRAIIRTDFKL</sequence>
<protein>
    <recommendedName>
        <fullName evidence="3">malonyl-[acyl-carrier protein] O-methyltransferase</fullName>
        <ecNumber evidence="3">2.1.1.197</ecNumber>
    </recommendedName>
</protein>
<dbReference type="AlphaFoldDB" id="A0A1J5TBF5"/>
<evidence type="ECO:0000256" key="3">
    <source>
        <dbReference type="ARBA" id="ARBA00012327"/>
    </source>
</evidence>
<evidence type="ECO:0000256" key="7">
    <source>
        <dbReference type="ARBA" id="ARBA00022756"/>
    </source>
</evidence>
<dbReference type="EC" id="2.1.1.197" evidence="3"/>
<evidence type="ECO:0000256" key="6">
    <source>
        <dbReference type="ARBA" id="ARBA00022691"/>
    </source>
</evidence>
<dbReference type="HAMAP" id="MF_00835">
    <property type="entry name" value="BioC"/>
    <property type="match status" value="1"/>
</dbReference>
<keyword evidence="6" id="KW-0949">S-adenosyl-L-methionine</keyword>
<keyword evidence="4 9" id="KW-0489">Methyltransferase</keyword>
<gene>
    <name evidence="9" type="primary">bioC_2</name>
    <name evidence="9" type="ORF">GALL_15460</name>
</gene>
<dbReference type="NCBIfam" id="TIGR02072">
    <property type="entry name" value="BioC"/>
    <property type="match status" value="1"/>
</dbReference>
<dbReference type="GO" id="GO:0010340">
    <property type="term" value="F:carboxyl-O-methyltransferase activity"/>
    <property type="evidence" value="ECO:0007669"/>
    <property type="project" value="InterPro"/>
</dbReference>
<keyword evidence="7" id="KW-0093">Biotin biosynthesis</keyword>
<dbReference type="Pfam" id="PF08241">
    <property type="entry name" value="Methyltransf_11"/>
    <property type="match status" value="1"/>
</dbReference>
<dbReference type="InterPro" id="IPR029063">
    <property type="entry name" value="SAM-dependent_MTases_sf"/>
</dbReference>
<evidence type="ECO:0000256" key="1">
    <source>
        <dbReference type="ARBA" id="ARBA00000852"/>
    </source>
</evidence>
<dbReference type="PANTHER" id="PTHR13090:SF1">
    <property type="entry name" value="ARGININE-HYDROXYLASE NDUFAF5, MITOCHONDRIAL"/>
    <property type="match status" value="1"/>
</dbReference>
<dbReference type="UniPathway" id="UPA00078"/>
<comment type="catalytic activity">
    <reaction evidence="1">
        <text>malonyl-[ACP] + S-adenosyl-L-methionine = malonyl-[ACP] methyl ester + S-adenosyl-L-homocysteine</text>
        <dbReference type="Rhea" id="RHEA:17105"/>
        <dbReference type="Rhea" id="RHEA-COMP:9623"/>
        <dbReference type="Rhea" id="RHEA-COMP:9954"/>
        <dbReference type="ChEBI" id="CHEBI:57856"/>
        <dbReference type="ChEBI" id="CHEBI:59789"/>
        <dbReference type="ChEBI" id="CHEBI:78449"/>
        <dbReference type="ChEBI" id="CHEBI:78845"/>
        <dbReference type="EC" id="2.1.1.197"/>
    </reaction>
</comment>
<dbReference type="Gene3D" id="3.40.50.150">
    <property type="entry name" value="Vaccinia Virus protein VP39"/>
    <property type="match status" value="1"/>
</dbReference>
<evidence type="ECO:0000256" key="2">
    <source>
        <dbReference type="ARBA" id="ARBA00004746"/>
    </source>
</evidence>
<comment type="pathway">
    <text evidence="2">Cofactor biosynthesis; biotin biosynthesis.</text>
</comment>
<evidence type="ECO:0000256" key="5">
    <source>
        <dbReference type="ARBA" id="ARBA00022679"/>
    </source>
</evidence>
<dbReference type="GO" id="GO:0032259">
    <property type="term" value="P:methylation"/>
    <property type="evidence" value="ECO:0007669"/>
    <property type="project" value="UniProtKB-KW"/>
</dbReference>
<proteinExistence type="inferred from homology"/>
<keyword evidence="5 9" id="KW-0808">Transferase</keyword>
<dbReference type="GO" id="GO:0102130">
    <property type="term" value="F:malonyl-CoA methyltransferase activity"/>
    <property type="evidence" value="ECO:0007669"/>
    <property type="project" value="UniProtKB-EC"/>
</dbReference>
<dbReference type="GO" id="GO:0009102">
    <property type="term" value="P:biotin biosynthetic process"/>
    <property type="evidence" value="ECO:0007669"/>
    <property type="project" value="UniProtKB-UniPathway"/>
</dbReference>
<dbReference type="PANTHER" id="PTHR13090">
    <property type="entry name" value="ARGININE-HYDROXYLASE NDUFAF5, MITOCHONDRIAL"/>
    <property type="match status" value="1"/>
</dbReference>
<name>A0A1J5TBF5_9ZZZZ</name>
<evidence type="ECO:0000259" key="8">
    <source>
        <dbReference type="Pfam" id="PF08241"/>
    </source>
</evidence>
<dbReference type="InterPro" id="IPR013216">
    <property type="entry name" value="Methyltransf_11"/>
</dbReference>
<dbReference type="SUPFAM" id="SSF53335">
    <property type="entry name" value="S-adenosyl-L-methionine-dependent methyltransferases"/>
    <property type="match status" value="1"/>
</dbReference>
<dbReference type="InterPro" id="IPR050602">
    <property type="entry name" value="Malonyl-ACP_OMT"/>
</dbReference>
<evidence type="ECO:0000256" key="4">
    <source>
        <dbReference type="ARBA" id="ARBA00022603"/>
    </source>
</evidence>
<feature type="domain" description="Methyltransferase type 11" evidence="8">
    <location>
        <begin position="51"/>
        <end position="153"/>
    </location>
</feature>
<organism evidence="9">
    <name type="scientific">mine drainage metagenome</name>
    <dbReference type="NCBI Taxonomy" id="410659"/>
    <lineage>
        <taxon>unclassified sequences</taxon>
        <taxon>metagenomes</taxon>
        <taxon>ecological metagenomes</taxon>
    </lineage>
</organism>
<reference evidence="9" key="1">
    <citation type="submission" date="2016-10" db="EMBL/GenBank/DDBJ databases">
        <title>Sequence of Gallionella enrichment culture.</title>
        <authorList>
            <person name="Poehlein A."/>
            <person name="Muehling M."/>
            <person name="Daniel R."/>
        </authorList>
    </citation>
    <scope>NUCLEOTIDE SEQUENCE</scope>
</reference>